<keyword evidence="16 18" id="KW-0456">Lyase</keyword>
<dbReference type="GO" id="GO:0009423">
    <property type="term" value="P:chorismate biosynthetic process"/>
    <property type="evidence" value="ECO:0007669"/>
    <property type="project" value="UniProtKB-UniRule"/>
</dbReference>
<evidence type="ECO:0000256" key="13">
    <source>
        <dbReference type="ARBA" id="ARBA00022833"/>
    </source>
</evidence>
<evidence type="ECO:0000256" key="6">
    <source>
        <dbReference type="ARBA" id="ARBA00005412"/>
    </source>
</evidence>
<dbReference type="InterPro" id="IPR030963">
    <property type="entry name" value="DHQ_synth_fam"/>
</dbReference>
<comment type="subcellular location">
    <subcellularLocation>
        <location evidence="4 18">Cytoplasm</location>
    </subcellularLocation>
</comment>
<dbReference type="EMBL" id="FMYW01000002">
    <property type="protein sequence ID" value="SDC09184.1"/>
    <property type="molecule type" value="Genomic_DNA"/>
</dbReference>
<dbReference type="Gene3D" id="3.40.50.1970">
    <property type="match status" value="1"/>
</dbReference>
<dbReference type="SUPFAM" id="SSF56796">
    <property type="entry name" value="Dehydroquinate synthase-like"/>
    <property type="match status" value="1"/>
</dbReference>
<feature type="binding site" evidence="18">
    <location>
        <position position="153"/>
    </location>
    <ligand>
        <name>NAD(+)</name>
        <dbReference type="ChEBI" id="CHEBI:57540"/>
    </ligand>
</feature>
<feature type="domain" description="3-dehydroquinate synthase C-terminal" evidence="20">
    <location>
        <begin position="183"/>
        <end position="323"/>
    </location>
</feature>
<dbReference type="OrthoDB" id="9806583at2"/>
<dbReference type="Pfam" id="PF24621">
    <property type="entry name" value="DHQS_C"/>
    <property type="match status" value="1"/>
</dbReference>
<evidence type="ECO:0000256" key="5">
    <source>
        <dbReference type="ARBA" id="ARBA00004661"/>
    </source>
</evidence>
<keyword evidence="10 18" id="KW-0028">Amino-acid biosynthesis</keyword>
<dbReference type="NCBIfam" id="TIGR01357">
    <property type="entry name" value="aroB"/>
    <property type="match status" value="1"/>
</dbReference>
<dbReference type="PIRSF" id="PIRSF001455">
    <property type="entry name" value="DHQ_synth"/>
    <property type="match status" value="1"/>
</dbReference>
<dbReference type="FunFam" id="3.40.50.1970:FF:000007">
    <property type="entry name" value="Pentafunctional AROM polypeptide"/>
    <property type="match status" value="1"/>
</dbReference>
<dbReference type="InterPro" id="IPR050071">
    <property type="entry name" value="Dehydroquinate_synthase"/>
</dbReference>
<sequence length="354" mass="38576">MRNVHVDLGSKSYDIVIDRGLLPHVGSRIKTLLPKTEKIAVITDSNVGPLYASLLQESLENAGFSVAMLTFTAGEASKNLQTLGTLYDGLAAAGLTRSDALIALGGGVTGDMGGLAAATFLRGISFIQIPTSLLATVDSSVGGKVAVDLSGGKNLVGAFYQPKAVFIDPDLLKTLPIRYLHDGLAEVIKYGCIMDKELFVMLEKIQSDEELLNHVDEIIEICCNIKARIVEHDEFDTGERMLLNFGHTLGHAVEKTFHFDRYSHGEGVGIGMVLLTRQSEELGLTERGTADRIAALLQKFQLPIAVDMRRDDFLQAIALDKKKRGSHLTLILLKEIGNSFLQNVAFHELTRYLP</sequence>
<dbReference type="InterPro" id="IPR056179">
    <property type="entry name" value="DHQS_C"/>
</dbReference>
<evidence type="ECO:0000313" key="21">
    <source>
        <dbReference type="EMBL" id="SDC09184.1"/>
    </source>
</evidence>
<feature type="domain" description="3-dehydroquinate synthase N-terminal" evidence="19">
    <location>
        <begin position="70"/>
        <end position="180"/>
    </location>
</feature>
<feature type="binding site" evidence="18">
    <location>
        <begin position="131"/>
        <end position="132"/>
    </location>
    <ligand>
        <name>NAD(+)</name>
        <dbReference type="ChEBI" id="CHEBI:57540"/>
    </ligand>
</feature>
<dbReference type="UniPathway" id="UPA00053">
    <property type="reaction ID" value="UER00085"/>
</dbReference>
<dbReference type="PANTHER" id="PTHR43622">
    <property type="entry name" value="3-DEHYDROQUINATE SYNTHASE"/>
    <property type="match status" value="1"/>
</dbReference>
<evidence type="ECO:0000256" key="2">
    <source>
        <dbReference type="ARBA" id="ARBA00001911"/>
    </source>
</evidence>
<keyword evidence="9 18" id="KW-0963">Cytoplasm</keyword>
<feature type="binding site" evidence="18">
    <location>
        <position position="186"/>
    </location>
    <ligand>
        <name>Zn(2+)</name>
        <dbReference type="ChEBI" id="CHEBI:29105"/>
    </ligand>
</feature>
<evidence type="ECO:0000256" key="15">
    <source>
        <dbReference type="ARBA" id="ARBA00023141"/>
    </source>
</evidence>
<keyword evidence="14 18" id="KW-0520">NAD</keyword>
<evidence type="ECO:0000256" key="10">
    <source>
        <dbReference type="ARBA" id="ARBA00022605"/>
    </source>
</evidence>
<evidence type="ECO:0000256" key="9">
    <source>
        <dbReference type="ARBA" id="ARBA00022490"/>
    </source>
</evidence>
<comment type="catalytic activity">
    <reaction evidence="1 18">
        <text>7-phospho-2-dehydro-3-deoxy-D-arabino-heptonate = 3-dehydroquinate + phosphate</text>
        <dbReference type="Rhea" id="RHEA:21968"/>
        <dbReference type="ChEBI" id="CHEBI:32364"/>
        <dbReference type="ChEBI" id="CHEBI:43474"/>
        <dbReference type="ChEBI" id="CHEBI:58394"/>
        <dbReference type="EC" id="4.2.3.4"/>
    </reaction>
</comment>
<keyword evidence="22" id="KW-1185">Reference proteome</keyword>
<comment type="caution">
    <text evidence="18">Lacks conserved residue(s) required for the propagation of feature annotation.</text>
</comment>
<comment type="cofactor">
    <cofactor evidence="2 18">
        <name>NAD(+)</name>
        <dbReference type="ChEBI" id="CHEBI:57540"/>
    </cofactor>
</comment>
<keyword evidence="12 18" id="KW-0547">Nucleotide-binding</keyword>
<dbReference type="PANTHER" id="PTHR43622:SF7">
    <property type="entry name" value="3-DEHYDROQUINATE SYNTHASE, CHLOROPLASTIC"/>
    <property type="match status" value="1"/>
</dbReference>
<dbReference type="InterPro" id="IPR030960">
    <property type="entry name" value="DHQS/DOIS_N"/>
</dbReference>
<dbReference type="Gene3D" id="1.20.1090.10">
    <property type="entry name" value="Dehydroquinate synthase-like - alpha domain"/>
    <property type="match status" value="1"/>
</dbReference>
<accession>A0A1G6IRT2</accession>
<organism evidence="21 22">
    <name type="scientific">Succiniclasticum ruminis</name>
    <dbReference type="NCBI Taxonomy" id="40841"/>
    <lineage>
        <taxon>Bacteria</taxon>
        <taxon>Bacillati</taxon>
        <taxon>Bacillota</taxon>
        <taxon>Negativicutes</taxon>
        <taxon>Acidaminococcales</taxon>
        <taxon>Acidaminococcaceae</taxon>
        <taxon>Succiniclasticum</taxon>
    </lineage>
</organism>
<evidence type="ECO:0000256" key="1">
    <source>
        <dbReference type="ARBA" id="ARBA00001393"/>
    </source>
</evidence>
<protein>
    <recommendedName>
        <fullName evidence="8 18">3-dehydroquinate synthase</fullName>
        <shortName evidence="18">DHQS</shortName>
        <ecNumber evidence="7 18">4.2.3.4</ecNumber>
    </recommendedName>
</protein>
<dbReference type="GO" id="GO:0003856">
    <property type="term" value="F:3-dehydroquinate synthase activity"/>
    <property type="evidence" value="ECO:0007669"/>
    <property type="project" value="UniProtKB-UniRule"/>
</dbReference>
<feature type="binding site" evidence="18">
    <location>
        <position position="247"/>
    </location>
    <ligand>
        <name>Zn(2+)</name>
        <dbReference type="ChEBI" id="CHEBI:29105"/>
    </ligand>
</feature>
<evidence type="ECO:0000256" key="7">
    <source>
        <dbReference type="ARBA" id="ARBA00013031"/>
    </source>
</evidence>
<feature type="binding site" evidence="18">
    <location>
        <begin position="107"/>
        <end position="111"/>
    </location>
    <ligand>
        <name>NAD(+)</name>
        <dbReference type="ChEBI" id="CHEBI:57540"/>
    </ligand>
</feature>
<reference evidence="22" key="1">
    <citation type="submission" date="2016-10" db="EMBL/GenBank/DDBJ databases">
        <authorList>
            <person name="Varghese N."/>
            <person name="Submissions S."/>
        </authorList>
    </citation>
    <scope>NUCLEOTIDE SEQUENCE [LARGE SCALE GENOMIC DNA]</scope>
    <source>
        <strain evidence="22">DSM 11005</strain>
    </source>
</reference>
<evidence type="ECO:0000256" key="12">
    <source>
        <dbReference type="ARBA" id="ARBA00022741"/>
    </source>
</evidence>
<dbReference type="GO" id="GO:0000166">
    <property type="term" value="F:nucleotide binding"/>
    <property type="evidence" value="ECO:0007669"/>
    <property type="project" value="UniProtKB-KW"/>
</dbReference>
<dbReference type="GO" id="GO:0046872">
    <property type="term" value="F:metal ion binding"/>
    <property type="evidence" value="ECO:0007669"/>
    <property type="project" value="UniProtKB-KW"/>
</dbReference>
<dbReference type="HAMAP" id="MF_00110">
    <property type="entry name" value="DHQ_synthase"/>
    <property type="match status" value="1"/>
</dbReference>
<keyword evidence="17 18" id="KW-0170">Cobalt</keyword>
<evidence type="ECO:0000256" key="14">
    <source>
        <dbReference type="ARBA" id="ARBA00023027"/>
    </source>
</evidence>
<comment type="similarity">
    <text evidence="6 18">Belongs to the sugar phosphate cyclases superfamily. Dehydroquinate synthase family.</text>
</comment>
<comment type="cofactor">
    <cofactor evidence="3">
        <name>Zn(2+)</name>
        <dbReference type="ChEBI" id="CHEBI:29105"/>
    </cofactor>
</comment>
<gene>
    <name evidence="18" type="primary">aroB</name>
    <name evidence="21" type="ORF">SAMN04487864_102203</name>
</gene>
<evidence type="ECO:0000256" key="18">
    <source>
        <dbReference type="HAMAP-Rule" id="MF_00110"/>
    </source>
</evidence>
<evidence type="ECO:0000259" key="19">
    <source>
        <dbReference type="Pfam" id="PF01761"/>
    </source>
</evidence>
<dbReference type="RefSeq" id="WP_093729375.1">
    <property type="nucleotide sequence ID" value="NZ_FMYW01000002.1"/>
</dbReference>
<keyword evidence="15 18" id="KW-0057">Aromatic amino acid biosynthesis</keyword>
<name>A0A1G6IRT2_9FIRM</name>
<proteinExistence type="inferred from homology"/>
<comment type="function">
    <text evidence="18">Catalyzes the conversion of 3-deoxy-D-arabino-heptulosonate 7-phosphate (DAHP) to dehydroquinate (DHQ).</text>
</comment>
<dbReference type="EC" id="4.2.3.4" evidence="7 18"/>
<dbReference type="GO" id="GO:0005737">
    <property type="term" value="C:cytoplasm"/>
    <property type="evidence" value="ECO:0007669"/>
    <property type="project" value="UniProtKB-SubCell"/>
</dbReference>
<dbReference type="AlphaFoldDB" id="A0A1G6IRT2"/>
<dbReference type="InterPro" id="IPR016037">
    <property type="entry name" value="DHQ_synth_AroB"/>
</dbReference>
<evidence type="ECO:0000256" key="11">
    <source>
        <dbReference type="ARBA" id="ARBA00022723"/>
    </source>
</evidence>
<evidence type="ECO:0000256" key="16">
    <source>
        <dbReference type="ARBA" id="ARBA00023239"/>
    </source>
</evidence>
<comment type="pathway">
    <text evidence="5 18">Metabolic intermediate biosynthesis; chorismate biosynthesis; chorismate from D-erythrose 4-phosphate and phosphoenolpyruvate: step 2/7.</text>
</comment>
<feature type="binding site" evidence="18">
    <location>
        <position position="144"/>
    </location>
    <ligand>
        <name>NAD(+)</name>
        <dbReference type="ChEBI" id="CHEBI:57540"/>
    </ligand>
</feature>
<dbReference type="Pfam" id="PF01761">
    <property type="entry name" value="DHQ_synthase"/>
    <property type="match status" value="1"/>
</dbReference>
<evidence type="ECO:0000259" key="20">
    <source>
        <dbReference type="Pfam" id="PF24621"/>
    </source>
</evidence>
<dbReference type="CDD" id="cd08195">
    <property type="entry name" value="DHQS"/>
    <property type="match status" value="1"/>
</dbReference>
<evidence type="ECO:0000256" key="17">
    <source>
        <dbReference type="ARBA" id="ARBA00023285"/>
    </source>
</evidence>
<evidence type="ECO:0000256" key="8">
    <source>
        <dbReference type="ARBA" id="ARBA00017684"/>
    </source>
</evidence>
<keyword evidence="11 18" id="KW-0479">Metal-binding</keyword>
<evidence type="ECO:0000256" key="4">
    <source>
        <dbReference type="ARBA" id="ARBA00004496"/>
    </source>
</evidence>
<dbReference type="GO" id="GO:0008652">
    <property type="term" value="P:amino acid biosynthetic process"/>
    <property type="evidence" value="ECO:0007669"/>
    <property type="project" value="UniProtKB-KW"/>
</dbReference>
<feature type="binding site" evidence="18">
    <location>
        <position position="264"/>
    </location>
    <ligand>
        <name>Zn(2+)</name>
        <dbReference type="ChEBI" id="CHEBI:29105"/>
    </ligand>
</feature>
<dbReference type="Proteomes" id="UP000198943">
    <property type="component" value="Unassembled WGS sequence"/>
</dbReference>
<evidence type="ECO:0000313" key="22">
    <source>
        <dbReference type="Proteomes" id="UP000198943"/>
    </source>
</evidence>
<dbReference type="GO" id="GO:0009073">
    <property type="term" value="P:aromatic amino acid family biosynthetic process"/>
    <property type="evidence" value="ECO:0007669"/>
    <property type="project" value="UniProtKB-KW"/>
</dbReference>
<evidence type="ECO:0000256" key="3">
    <source>
        <dbReference type="ARBA" id="ARBA00001947"/>
    </source>
</evidence>
<comment type="cofactor">
    <cofactor evidence="18">
        <name>Co(2+)</name>
        <dbReference type="ChEBI" id="CHEBI:48828"/>
    </cofactor>
    <cofactor evidence="18">
        <name>Zn(2+)</name>
        <dbReference type="ChEBI" id="CHEBI:29105"/>
    </cofactor>
    <text evidence="18">Binds 1 divalent metal cation per subunit. Can use either Co(2+) or Zn(2+).</text>
</comment>
<keyword evidence="13 18" id="KW-0862">Zinc</keyword>